<dbReference type="EMBL" id="KK088415">
    <property type="protein sequence ID" value="EYE97538.1"/>
    <property type="molecule type" value="Genomic_DNA"/>
</dbReference>
<dbReference type="InterPro" id="IPR001650">
    <property type="entry name" value="Helicase_C-like"/>
</dbReference>
<sequence>MAGSMSNFASQAVLKRKRTVDISDLQNSASPSTAEQTATDSNAEPQYEPSEALNNKFNTRRARSTELSPFTQTNNKGTDSNSTKTSRAPRQPRKPKASSKRTPSAPWPDEFKDLARTHRALNLVYTFCCTRKHFATTFNNIKNAVQAQLGGKSELTVEDIARMKALLPRAMRLEYVDEARLKVMAVGENEMLDYKLRGFEDGSMSQNNWMGTDGGEGTDAEGIMEVLFFEFLDGDLKRETQPVRRKTKEEDLRMPLYSQKQMLKLIEKRNTKFSDAVDAFLVECEDEGLEPVEQLEHKKDMMVPSPPDSGVDTPAAILASSKPQLPREIPRERKSIAEIIEEIRELDWYSAQIVPDGHRAFDAQPSVYGNLLFQLTQNMVDALYNTKGITQFYSHQAEAINHLHEGHNVIVATSTNSGKSLIYQVPMLHELEKDHNSRGMYIFPTKALAQDQRRSLKDLLQYMDGLQETVVETFDGDTPMEDRNLIREEARIIFTNPDMLHITILSRESAWRTFLQNLKFVVVDELHVYNGLFGSHVALIIRRLRRLCAAVGNQNVKFISCSATVANPEEHMKAVFGIDDVKLIDFDGSPSGRKEFLCWNTPFKDPGDPTSGRGDCVAETAKLFCQLIARGVRVIAFCRVRRLCEILLQAVRNEFHNLERPEISKLVMGYRGGYSPQDRRRIEKEMFEGQLMGIVATNALELGVDIGSLDAVITLGFPYSISNLRQQSGRAGRRNKDSLSVLVGDKYPTDQYYMKNPSELFTKPNCELQIDLANELILEGHVQCAAFEMPIQPNQDSVYFGEKLPSLAATRLVKDEFGFYHCHERFRPQPSRYVSIRDTEDQHFAVIDTTHARNVVLEEVEASRAFFTIYEGGIFLHQGQTYLVQELNTDRRFARVVRVHVDWTTMQRDYTDIDPIETEAMRLTSDKGPSSSSSSPPSHVYYGSVQIHAVVYGYFKIDKRGRILDAVAVDNPPIDIVTKGIWLDVPKRALDILDSRRLNIAAAIHAAEHAVLSLLPTFVISSPGDVRTECKVAKKELGKNLKLANETPTGNANINAHRPRTQKTRDLQPPSRKRPARLTFYDAKGGFCGSGIAGKALEFIDVLIRRAISRIESCHCITPQGCIECVCDERCKEMNVVMSKAGASVVLRCLLGLEVDVDALPWGEKYFEDEGVDGGSSGVGGELAGGLETVVEAQKIPWKRGYSPPL</sequence>
<dbReference type="SMART" id="SM00487">
    <property type="entry name" value="DEXDc"/>
    <property type="match status" value="1"/>
</dbReference>
<feature type="compositionally biased region" description="Polar residues" evidence="3">
    <location>
        <begin position="24"/>
        <end position="44"/>
    </location>
</feature>
<dbReference type="GO" id="GO:0003676">
    <property type="term" value="F:nucleic acid binding"/>
    <property type="evidence" value="ECO:0007669"/>
    <property type="project" value="InterPro"/>
</dbReference>
<accession>A0A017SKS8</accession>
<feature type="domain" description="Helicase C-terminal" evidence="5">
    <location>
        <begin position="623"/>
        <end position="776"/>
    </location>
</feature>
<feature type="region of interest" description="Disordered" evidence="3">
    <location>
        <begin position="1"/>
        <end position="110"/>
    </location>
</feature>
<evidence type="ECO:0000259" key="4">
    <source>
        <dbReference type="PROSITE" id="PS51192"/>
    </source>
</evidence>
<dbReference type="PANTHER" id="PTHR47957">
    <property type="entry name" value="ATP-DEPENDENT HELICASE HRQ1"/>
    <property type="match status" value="1"/>
</dbReference>
<feature type="compositionally biased region" description="Basic residues" evidence="3">
    <location>
        <begin position="90"/>
        <end position="99"/>
    </location>
</feature>
<proteinExistence type="predicted"/>
<dbReference type="RefSeq" id="XP_040641226.1">
    <property type="nucleotide sequence ID" value="XM_040781178.1"/>
</dbReference>
<keyword evidence="2" id="KW-0067">ATP-binding</keyword>
<dbReference type="GO" id="GO:0016787">
    <property type="term" value="F:hydrolase activity"/>
    <property type="evidence" value="ECO:0007669"/>
    <property type="project" value="UniProtKB-KW"/>
</dbReference>
<dbReference type="SMART" id="SM00490">
    <property type="entry name" value="HELICc"/>
    <property type="match status" value="1"/>
</dbReference>
<dbReference type="CDD" id="cd17923">
    <property type="entry name" value="DEXHc_Hrq1-like"/>
    <property type="match status" value="1"/>
</dbReference>
<dbReference type="GeneID" id="63696302"/>
<dbReference type="InterPro" id="IPR011545">
    <property type="entry name" value="DEAD/DEAH_box_helicase_dom"/>
</dbReference>
<reference evidence="7" key="1">
    <citation type="journal article" date="2014" name="Nat. Commun.">
        <title>Genomic adaptations of the halophilic Dead Sea filamentous fungus Eurotium rubrum.</title>
        <authorList>
            <person name="Kis-Papo T."/>
            <person name="Weig A.R."/>
            <person name="Riley R."/>
            <person name="Persoh D."/>
            <person name="Salamov A."/>
            <person name="Sun H."/>
            <person name="Lipzen A."/>
            <person name="Wasser S.P."/>
            <person name="Rambold G."/>
            <person name="Grigoriev I.V."/>
            <person name="Nevo E."/>
        </authorList>
    </citation>
    <scope>NUCLEOTIDE SEQUENCE [LARGE SCALE GENOMIC DNA]</scope>
    <source>
        <strain evidence="7">CBS 135680</strain>
    </source>
</reference>
<dbReference type="InterPro" id="IPR018973">
    <property type="entry name" value="MZB"/>
</dbReference>
<dbReference type="CDD" id="cd18797">
    <property type="entry name" value="SF2_C_Hrq"/>
    <property type="match status" value="1"/>
</dbReference>
<dbReference type="InterPro" id="IPR014001">
    <property type="entry name" value="Helicase_ATP-bd"/>
</dbReference>
<dbReference type="GO" id="GO:0043138">
    <property type="term" value="F:3'-5' DNA helicase activity"/>
    <property type="evidence" value="ECO:0007669"/>
    <property type="project" value="TreeGrafter"/>
</dbReference>
<dbReference type="Proteomes" id="UP000019804">
    <property type="component" value="Unassembled WGS sequence"/>
</dbReference>
<dbReference type="Pfam" id="PF09369">
    <property type="entry name" value="MZB"/>
    <property type="match status" value="1"/>
</dbReference>
<evidence type="ECO:0000256" key="3">
    <source>
        <dbReference type="SAM" id="MobiDB-lite"/>
    </source>
</evidence>
<keyword evidence="6" id="KW-0378">Hydrolase</keyword>
<dbReference type="PANTHER" id="PTHR47957:SF3">
    <property type="entry name" value="ATP-DEPENDENT HELICASE HRQ1"/>
    <property type="match status" value="1"/>
</dbReference>
<protein>
    <submittedName>
        <fullName evidence="6">p-loop containing nucleoside triphosphate hydrolase protein</fullName>
    </submittedName>
</protein>
<dbReference type="AlphaFoldDB" id="A0A017SKS8"/>
<dbReference type="Gene3D" id="3.40.50.300">
    <property type="entry name" value="P-loop containing nucleotide triphosphate hydrolases"/>
    <property type="match status" value="2"/>
</dbReference>
<evidence type="ECO:0000256" key="1">
    <source>
        <dbReference type="ARBA" id="ARBA00022741"/>
    </source>
</evidence>
<gene>
    <name evidence="6" type="ORF">EURHEDRAFT_409755</name>
</gene>
<keyword evidence="1" id="KW-0547">Nucleotide-binding</keyword>
<dbReference type="InterPro" id="IPR027417">
    <property type="entry name" value="P-loop_NTPase"/>
</dbReference>
<dbReference type="HOGENOM" id="CLU_000809_1_0_1"/>
<dbReference type="GO" id="GO:0005524">
    <property type="term" value="F:ATP binding"/>
    <property type="evidence" value="ECO:0007669"/>
    <property type="project" value="UniProtKB-KW"/>
</dbReference>
<dbReference type="SUPFAM" id="SSF52540">
    <property type="entry name" value="P-loop containing nucleoside triphosphate hydrolases"/>
    <property type="match status" value="1"/>
</dbReference>
<dbReference type="Pfam" id="PF00270">
    <property type="entry name" value="DEAD"/>
    <property type="match status" value="1"/>
</dbReference>
<evidence type="ECO:0000259" key="5">
    <source>
        <dbReference type="PROSITE" id="PS51194"/>
    </source>
</evidence>
<dbReference type="OrthoDB" id="18781at2759"/>
<dbReference type="Pfam" id="PF22982">
    <property type="entry name" value="WHD_HRQ1"/>
    <property type="match status" value="1"/>
</dbReference>
<evidence type="ECO:0000256" key="2">
    <source>
        <dbReference type="ARBA" id="ARBA00022840"/>
    </source>
</evidence>
<organism evidence="6 7">
    <name type="scientific">Aspergillus ruber (strain CBS 135680)</name>
    <dbReference type="NCBI Taxonomy" id="1388766"/>
    <lineage>
        <taxon>Eukaryota</taxon>
        <taxon>Fungi</taxon>
        <taxon>Dikarya</taxon>
        <taxon>Ascomycota</taxon>
        <taxon>Pezizomycotina</taxon>
        <taxon>Eurotiomycetes</taxon>
        <taxon>Eurotiomycetidae</taxon>
        <taxon>Eurotiales</taxon>
        <taxon>Aspergillaceae</taxon>
        <taxon>Aspergillus</taxon>
        <taxon>Aspergillus subgen. Aspergillus</taxon>
    </lineage>
</organism>
<dbReference type="GO" id="GO:0006289">
    <property type="term" value="P:nucleotide-excision repair"/>
    <property type="evidence" value="ECO:0007669"/>
    <property type="project" value="TreeGrafter"/>
</dbReference>
<name>A0A017SKS8_ASPRC</name>
<dbReference type="PROSITE" id="PS51194">
    <property type="entry name" value="HELICASE_CTER"/>
    <property type="match status" value="1"/>
</dbReference>
<evidence type="ECO:0000313" key="7">
    <source>
        <dbReference type="Proteomes" id="UP000019804"/>
    </source>
</evidence>
<feature type="region of interest" description="Disordered" evidence="3">
    <location>
        <begin position="1048"/>
        <end position="1072"/>
    </location>
</feature>
<dbReference type="STRING" id="1388766.A0A017SKS8"/>
<feature type="compositionally biased region" description="Polar residues" evidence="3">
    <location>
        <begin position="65"/>
        <end position="88"/>
    </location>
</feature>
<dbReference type="GO" id="GO:0036297">
    <property type="term" value="P:interstrand cross-link repair"/>
    <property type="evidence" value="ECO:0007669"/>
    <property type="project" value="TreeGrafter"/>
</dbReference>
<dbReference type="Pfam" id="PF00271">
    <property type="entry name" value="Helicase_C"/>
    <property type="match status" value="1"/>
</dbReference>
<keyword evidence="7" id="KW-1185">Reference proteome</keyword>
<dbReference type="GO" id="GO:0005634">
    <property type="term" value="C:nucleus"/>
    <property type="evidence" value="ECO:0007669"/>
    <property type="project" value="TreeGrafter"/>
</dbReference>
<feature type="compositionally biased region" description="Polar residues" evidence="3">
    <location>
        <begin position="1"/>
        <end position="10"/>
    </location>
</feature>
<evidence type="ECO:0000313" key="6">
    <source>
        <dbReference type="EMBL" id="EYE97538.1"/>
    </source>
</evidence>
<dbReference type="InterPro" id="IPR055227">
    <property type="entry name" value="HRQ1_WHD"/>
</dbReference>
<dbReference type="PROSITE" id="PS51192">
    <property type="entry name" value="HELICASE_ATP_BIND_1"/>
    <property type="match status" value="1"/>
</dbReference>
<feature type="domain" description="Helicase ATP-binding" evidence="4">
    <location>
        <begin position="400"/>
        <end position="583"/>
    </location>
</feature>